<dbReference type="Proteomes" id="UP000037035">
    <property type="component" value="Unassembled WGS sequence"/>
</dbReference>
<keyword evidence="1" id="KW-0812">Transmembrane</keyword>
<keyword evidence="1" id="KW-1133">Transmembrane helix</keyword>
<protein>
    <submittedName>
        <fullName evidence="2">Uncharacterized protein</fullName>
    </submittedName>
</protein>
<sequence length="362" mass="40456">MYEIFTFKDVKSCVKGPNVNQAIGREKKESLKFLLQNKYNYLVAMSPLDKLANQQKIQHRGLQVELNKGPSYIFGPPSTSGSFFLLGIQLAYLNLRIFYLHTCIFGLENFQSNLKFTSKLPFMIRRLFSPSGFGGNSHIGSDCCLGSFGGSFGCPRGSNNSFLGHSRWQANRSFNLLGSSFEGWSWGDLITGTGDSLQGMLGLGGPLRSMPGQVRRLEIIPQLGHPCQVSEGVTGSQQKFSKKNYYHQMCSNLNSMKNKCTINLNNYYRFNLKLGRPFSYSSRPQKVKMVLCSPWSSIGVHTIFEGAGTWTPIHAKKGCGCQSTPKRGVDVFKEGCQFSGPLSLFPLTIYLVFIFFFESFTL</sequence>
<comment type="caution">
    <text evidence="2">The sequence shown here is derived from an EMBL/GenBank/DDBJ whole genome shotgun (WGS) entry which is preliminary data.</text>
</comment>
<feature type="transmembrane region" description="Helical" evidence="1">
    <location>
        <begin position="338"/>
        <end position="357"/>
    </location>
</feature>
<dbReference type="AlphaFoldDB" id="A0A0L6UJE5"/>
<name>A0A0L6UJE5_9BASI</name>
<evidence type="ECO:0000256" key="1">
    <source>
        <dbReference type="SAM" id="Phobius"/>
    </source>
</evidence>
<keyword evidence="3" id="KW-1185">Reference proteome</keyword>
<organism evidence="2 3">
    <name type="scientific">Puccinia sorghi</name>
    <dbReference type="NCBI Taxonomy" id="27349"/>
    <lineage>
        <taxon>Eukaryota</taxon>
        <taxon>Fungi</taxon>
        <taxon>Dikarya</taxon>
        <taxon>Basidiomycota</taxon>
        <taxon>Pucciniomycotina</taxon>
        <taxon>Pucciniomycetes</taxon>
        <taxon>Pucciniales</taxon>
        <taxon>Pucciniaceae</taxon>
        <taxon>Puccinia</taxon>
    </lineage>
</organism>
<evidence type="ECO:0000313" key="3">
    <source>
        <dbReference type="Proteomes" id="UP000037035"/>
    </source>
</evidence>
<dbReference type="EMBL" id="LAVV01010720">
    <property type="protein sequence ID" value="KNZ48664.1"/>
    <property type="molecule type" value="Genomic_DNA"/>
</dbReference>
<keyword evidence="1" id="KW-0472">Membrane</keyword>
<accession>A0A0L6UJE5</accession>
<evidence type="ECO:0000313" key="2">
    <source>
        <dbReference type="EMBL" id="KNZ48664.1"/>
    </source>
</evidence>
<proteinExistence type="predicted"/>
<reference evidence="2 3" key="1">
    <citation type="submission" date="2015-08" db="EMBL/GenBank/DDBJ databases">
        <title>Next Generation Sequencing and Analysis of the Genome of Puccinia sorghi L Schw, the Causal Agent of Maize Common Rust.</title>
        <authorList>
            <person name="Rochi L."/>
            <person name="Burguener G."/>
            <person name="Darino M."/>
            <person name="Turjanski A."/>
            <person name="Kreff E."/>
            <person name="Dieguez M.J."/>
            <person name="Sacco F."/>
        </authorList>
    </citation>
    <scope>NUCLEOTIDE SEQUENCE [LARGE SCALE GENOMIC DNA]</scope>
    <source>
        <strain evidence="2 3">RO10H11247</strain>
    </source>
</reference>
<gene>
    <name evidence="2" type="ORF">VP01_54g2</name>
</gene>
<dbReference type="VEuPathDB" id="FungiDB:VP01_54g2"/>